<dbReference type="GO" id="GO:0046872">
    <property type="term" value="F:metal ion binding"/>
    <property type="evidence" value="ECO:0007669"/>
    <property type="project" value="UniProtKB-KW"/>
</dbReference>
<keyword evidence="23" id="KW-1185">Reference proteome</keyword>
<dbReference type="SUPFAM" id="SSF53271">
    <property type="entry name" value="PRTase-like"/>
    <property type="match status" value="1"/>
</dbReference>
<organism evidence="22 23">
    <name type="scientific">Sciurus carolinensis</name>
    <name type="common">Eastern gray squirrel</name>
    <dbReference type="NCBI Taxonomy" id="30640"/>
    <lineage>
        <taxon>Eukaryota</taxon>
        <taxon>Metazoa</taxon>
        <taxon>Chordata</taxon>
        <taxon>Craniata</taxon>
        <taxon>Vertebrata</taxon>
        <taxon>Euteleostomi</taxon>
        <taxon>Mammalia</taxon>
        <taxon>Eutheria</taxon>
        <taxon>Euarchontoglires</taxon>
        <taxon>Glires</taxon>
        <taxon>Rodentia</taxon>
        <taxon>Sciuromorpha</taxon>
        <taxon>Sciuridae</taxon>
        <taxon>Sciurinae</taxon>
        <taxon>Sciurini</taxon>
        <taxon>Sciurus</taxon>
    </lineage>
</organism>
<evidence type="ECO:0000256" key="18">
    <source>
        <dbReference type="PIRSR" id="PIRSR000485-1"/>
    </source>
</evidence>
<comment type="caution">
    <text evidence="22">The sequence shown here is derived from an EMBL/GenBank/DDBJ whole genome shotgun (WGS) entry which is preliminary data.</text>
</comment>
<feature type="binding site" evidence="19">
    <location>
        <position position="370"/>
    </location>
    <ligand>
        <name>Mg(2+)</name>
        <dbReference type="ChEBI" id="CHEBI:18420"/>
    </ligand>
</feature>
<dbReference type="Proteomes" id="UP001166674">
    <property type="component" value="Unassembled WGS sequence"/>
</dbReference>
<evidence type="ECO:0000259" key="21">
    <source>
        <dbReference type="PROSITE" id="PS51278"/>
    </source>
</evidence>
<dbReference type="GO" id="GO:0004044">
    <property type="term" value="F:amidophosphoribosyltransferase activity"/>
    <property type="evidence" value="ECO:0007669"/>
    <property type="project" value="UniProtKB-EC"/>
</dbReference>
<keyword evidence="4" id="KW-0004">4Fe-4S</keyword>
<feature type="binding site" evidence="20">
    <location>
        <position position="407"/>
    </location>
    <ligand>
        <name>[4Fe-4S] cluster</name>
        <dbReference type="ChEBI" id="CHEBI:49883"/>
    </ligand>
</feature>
<keyword evidence="10" id="KW-0315">Glutamine amidotransferase</keyword>
<evidence type="ECO:0000256" key="17">
    <source>
        <dbReference type="PIRNR" id="PIRNR000485"/>
    </source>
</evidence>
<reference evidence="22" key="1">
    <citation type="submission" date="2020-03" db="EMBL/GenBank/DDBJ databases">
        <title>Studies in the Genomics of Life Span.</title>
        <authorList>
            <person name="Glass D."/>
        </authorList>
    </citation>
    <scope>NUCLEOTIDE SEQUENCE</scope>
    <source>
        <strain evidence="22">SUZIE</strain>
        <tissue evidence="22">Muscle</tissue>
    </source>
</reference>
<protein>
    <recommendedName>
        <fullName evidence="13 17">Amidophosphoribosyltransferase</fullName>
        <shortName evidence="17">ATase</shortName>
        <ecNumber evidence="3 17">2.4.2.14</ecNumber>
    </recommendedName>
    <alternativeName>
        <fullName evidence="14 17">Glutamine phosphoribosylpyrophosphate amidotransferase</fullName>
    </alternativeName>
</protein>
<keyword evidence="12 20" id="KW-0411">Iron-sulfur</keyword>
<evidence type="ECO:0000256" key="5">
    <source>
        <dbReference type="ARBA" id="ARBA00022676"/>
    </source>
</evidence>
<evidence type="ECO:0000256" key="13">
    <source>
        <dbReference type="ARBA" id="ARBA00033770"/>
    </source>
</evidence>
<dbReference type="SUPFAM" id="SSF56235">
    <property type="entry name" value="N-terminal nucleophile aminohydrolases (Ntn hydrolases)"/>
    <property type="match status" value="1"/>
</dbReference>
<keyword evidence="11 20" id="KW-0408">Iron</keyword>
<dbReference type="InterPro" id="IPR029055">
    <property type="entry name" value="Ntn_hydrolases_N"/>
</dbReference>
<evidence type="ECO:0000256" key="9">
    <source>
        <dbReference type="ARBA" id="ARBA00022842"/>
    </source>
</evidence>
<feature type="binding site" evidence="20">
    <location>
        <position position="484"/>
    </location>
    <ligand>
        <name>[4Fe-4S] cluster</name>
        <dbReference type="ChEBI" id="CHEBI:49883"/>
    </ligand>
</feature>
<keyword evidence="8 17" id="KW-0658">Purine biosynthesis</keyword>
<keyword evidence="9 19" id="KW-0460">Magnesium</keyword>
<dbReference type="Gene3D" id="3.40.50.2020">
    <property type="match status" value="1"/>
</dbReference>
<dbReference type="InterPro" id="IPR000836">
    <property type="entry name" value="PRTase_dom"/>
</dbReference>
<evidence type="ECO:0000256" key="19">
    <source>
        <dbReference type="PIRSR" id="PIRSR000485-2"/>
    </source>
</evidence>
<sequence length="498" mass="55792">MELEELGIREECGVFGCIASGEWPTQLDVPHVITLGLVGLQHRGQESAGIVTSDGSCVPTFKTHKGMGLVNHVFTEDNLKKLYVSNLGIGHTRYATTGNCELENCQPFVVETLHGKIAVAHNGELVNAARLRKKLLRHGVGLSTSSDSEMITQLLAYTPPQEQDDTPDWVARIKNLMKEAPTAYSLLIMHRDVIYAVRDPYGNRPLCIGRLIPVSDINDKEKKTSETEGWVVSSESCSFLSIGARYYREVLPGEIVEISRHNVRTLDVISRSEGNPVAFCIFEYVYFARPDSMFEEKKKNNRAWSTVCITAHFLCLPFQCGLPYVEVLCKNRYVGRTFIQPNMRLRQLGVAKKFGVLSDNFKGKRIVLIDDSIVRGNTISPIIKLLKESGAKEVHIRVASPPIRYPCFMGINIPTKEELIANKPEFDRLAEYLGANSVVYLSVEGLVSSVQEGMKFKKQKEKRNDIMIQENGNGLECFEKDGHCTACLTGKYPVELEW</sequence>
<dbReference type="AlphaFoldDB" id="A0AA41T412"/>
<evidence type="ECO:0000256" key="16">
    <source>
        <dbReference type="ARBA" id="ARBA00059606"/>
    </source>
</evidence>
<evidence type="ECO:0000313" key="23">
    <source>
        <dbReference type="Proteomes" id="UP001166674"/>
    </source>
</evidence>
<dbReference type="GO" id="GO:0009113">
    <property type="term" value="P:purine nucleobase biosynthetic process"/>
    <property type="evidence" value="ECO:0007669"/>
    <property type="project" value="InterPro"/>
</dbReference>
<evidence type="ECO:0000256" key="4">
    <source>
        <dbReference type="ARBA" id="ARBA00022485"/>
    </source>
</evidence>
<evidence type="ECO:0000256" key="8">
    <source>
        <dbReference type="ARBA" id="ARBA00022755"/>
    </source>
</evidence>
<name>A0AA41T412_SCICA</name>
<comment type="cofactor">
    <cofactor evidence="19">
        <name>Mg(2+)</name>
        <dbReference type="ChEBI" id="CHEBI:18420"/>
    </cofactor>
    <text evidence="19">Binds 1 Mg(2+) ion per subunit.</text>
</comment>
<dbReference type="Gene3D" id="3.60.20.10">
    <property type="entry name" value="Glutamine Phosphoribosylpyrophosphate, subunit 1, domain 1"/>
    <property type="match status" value="1"/>
</dbReference>
<comment type="catalytic activity">
    <reaction evidence="15">
        <text>5-phospho-beta-D-ribosylamine + L-glutamate + diphosphate = 5-phospho-alpha-D-ribose 1-diphosphate + L-glutamine + H2O</text>
        <dbReference type="Rhea" id="RHEA:14905"/>
        <dbReference type="ChEBI" id="CHEBI:15377"/>
        <dbReference type="ChEBI" id="CHEBI:29985"/>
        <dbReference type="ChEBI" id="CHEBI:33019"/>
        <dbReference type="ChEBI" id="CHEBI:58017"/>
        <dbReference type="ChEBI" id="CHEBI:58359"/>
        <dbReference type="ChEBI" id="CHEBI:58681"/>
        <dbReference type="EC" id="2.4.2.14"/>
    </reaction>
    <physiologicalReaction direction="right-to-left" evidence="15">
        <dbReference type="Rhea" id="RHEA:14907"/>
    </physiologicalReaction>
</comment>
<comment type="similarity">
    <text evidence="2 17">In the C-terminal section; belongs to the purine/pyrimidine phosphoribosyltransferase family.</text>
</comment>
<keyword evidence="7 19" id="KW-0479">Metal-binding</keyword>
<feature type="binding site" evidence="19">
    <location>
        <position position="371"/>
    </location>
    <ligand>
        <name>Mg(2+)</name>
        <dbReference type="ChEBI" id="CHEBI:18420"/>
    </ligand>
</feature>
<evidence type="ECO:0000256" key="6">
    <source>
        <dbReference type="ARBA" id="ARBA00022679"/>
    </source>
</evidence>
<evidence type="ECO:0000256" key="10">
    <source>
        <dbReference type="ARBA" id="ARBA00022962"/>
    </source>
</evidence>
<dbReference type="HAMAP" id="MF_01931">
    <property type="entry name" value="PurF"/>
    <property type="match status" value="1"/>
</dbReference>
<dbReference type="InterPro" id="IPR005854">
    <property type="entry name" value="PurF"/>
</dbReference>
<feature type="domain" description="Glutamine amidotransferase type-2" evidence="21">
    <location>
        <begin position="12"/>
        <end position="261"/>
    </location>
</feature>
<dbReference type="EC" id="2.4.2.14" evidence="3 17"/>
<comment type="pathway">
    <text evidence="1 17">Purine metabolism; IMP biosynthesis via de novo pathway; N(1)-(5-phospho-D-ribosyl)glycinamide from 5-phospho-alpha-D-ribose 1-diphosphate: step 1/2.</text>
</comment>
<proteinExistence type="inferred from homology"/>
<dbReference type="EMBL" id="JAATJV010390118">
    <property type="protein sequence ID" value="MBZ3883831.1"/>
    <property type="molecule type" value="Genomic_DNA"/>
</dbReference>
<dbReference type="FunFam" id="3.60.20.10:FF:000047">
    <property type="entry name" value="Amidophosphoribosyltransferase"/>
    <property type="match status" value="1"/>
</dbReference>
<dbReference type="Pfam" id="PF13522">
    <property type="entry name" value="GATase_6"/>
    <property type="match status" value="1"/>
</dbReference>
<dbReference type="InterPro" id="IPR029057">
    <property type="entry name" value="PRTase-like"/>
</dbReference>
<comment type="cofactor">
    <cofactor evidence="20">
        <name>[4Fe-4S] cluster</name>
        <dbReference type="ChEBI" id="CHEBI:49883"/>
    </cofactor>
    <text evidence="20">Binds 1 [4Fe-4S] cluster per subunit.</text>
</comment>
<gene>
    <name evidence="22" type="ORF">SUZIE_174905</name>
</gene>
<evidence type="ECO:0000256" key="15">
    <source>
        <dbReference type="ARBA" id="ARBA00048545"/>
    </source>
</evidence>
<keyword evidence="5 17" id="KW-0328">Glycosyltransferase</keyword>
<evidence type="ECO:0000313" key="22">
    <source>
        <dbReference type="EMBL" id="MBZ3883831.1"/>
    </source>
</evidence>
<dbReference type="CDD" id="cd00715">
    <property type="entry name" value="GPATase_N"/>
    <property type="match status" value="1"/>
</dbReference>
<evidence type="ECO:0000256" key="12">
    <source>
        <dbReference type="ARBA" id="ARBA00023014"/>
    </source>
</evidence>
<dbReference type="GO" id="GO:0051539">
    <property type="term" value="F:4 iron, 4 sulfur cluster binding"/>
    <property type="evidence" value="ECO:0007669"/>
    <property type="project" value="UniProtKB-KW"/>
</dbReference>
<evidence type="ECO:0000256" key="14">
    <source>
        <dbReference type="ARBA" id="ARBA00033776"/>
    </source>
</evidence>
<evidence type="ECO:0000256" key="2">
    <source>
        <dbReference type="ARBA" id="ARBA00010138"/>
    </source>
</evidence>
<feature type="active site" description="Nucleophile" evidence="18">
    <location>
        <position position="12"/>
    </location>
</feature>
<dbReference type="InterPro" id="IPR017932">
    <property type="entry name" value="GATase_2_dom"/>
</dbReference>
<dbReference type="PIRSF" id="PIRSF000485">
    <property type="entry name" value="Amd_phspho_trans"/>
    <property type="match status" value="1"/>
</dbReference>
<evidence type="ECO:0000256" key="20">
    <source>
        <dbReference type="PIRSR" id="PIRSR000485-3"/>
    </source>
</evidence>
<dbReference type="InterPro" id="IPR035584">
    <property type="entry name" value="PurF_N"/>
</dbReference>
<feature type="binding site" evidence="19">
    <location>
        <position position="310"/>
    </location>
    <ligand>
        <name>Mg(2+)</name>
        <dbReference type="ChEBI" id="CHEBI:18420"/>
    </ligand>
</feature>
<evidence type="ECO:0000256" key="1">
    <source>
        <dbReference type="ARBA" id="ARBA00005209"/>
    </source>
</evidence>
<dbReference type="PANTHER" id="PTHR11907">
    <property type="entry name" value="AMIDOPHOSPHORIBOSYLTRANSFERASE"/>
    <property type="match status" value="1"/>
</dbReference>
<dbReference type="GO" id="GO:0006164">
    <property type="term" value="P:purine nucleotide biosynthetic process"/>
    <property type="evidence" value="ECO:0007669"/>
    <property type="project" value="UniProtKB-KW"/>
</dbReference>
<dbReference type="CDD" id="cd06223">
    <property type="entry name" value="PRTases_typeI"/>
    <property type="match status" value="1"/>
</dbReference>
<evidence type="ECO:0000256" key="3">
    <source>
        <dbReference type="ARBA" id="ARBA00011941"/>
    </source>
</evidence>
<comment type="function">
    <text evidence="16">Catalyzes the formation of phosphoribosylamine from phosphoribosylpyrophosphate (PRPP) and glutamine.</text>
</comment>
<evidence type="ECO:0000256" key="7">
    <source>
        <dbReference type="ARBA" id="ARBA00022723"/>
    </source>
</evidence>
<accession>A0AA41T412</accession>
<keyword evidence="6 17" id="KW-0808">Transferase</keyword>
<feature type="binding site" evidence="20">
    <location>
        <position position="280"/>
    </location>
    <ligand>
        <name>[4Fe-4S] cluster</name>
        <dbReference type="ChEBI" id="CHEBI:49883"/>
    </ligand>
</feature>
<feature type="binding site" evidence="20">
    <location>
        <position position="487"/>
    </location>
    <ligand>
        <name>[4Fe-4S] cluster</name>
        <dbReference type="ChEBI" id="CHEBI:49883"/>
    </ligand>
</feature>
<dbReference type="PROSITE" id="PS51278">
    <property type="entry name" value="GATASE_TYPE_2"/>
    <property type="match status" value="1"/>
</dbReference>
<evidence type="ECO:0000256" key="11">
    <source>
        <dbReference type="ARBA" id="ARBA00023004"/>
    </source>
</evidence>